<dbReference type="SUPFAM" id="SSF55961">
    <property type="entry name" value="Bet v1-like"/>
    <property type="match status" value="1"/>
</dbReference>
<evidence type="ECO:0000313" key="8">
    <source>
        <dbReference type="Proteomes" id="UP000700334"/>
    </source>
</evidence>
<evidence type="ECO:0000256" key="5">
    <source>
        <dbReference type="SAM" id="MobiDB-lite"/>
    </source>
</evidence>
<dbReference type="EMBL" id="JAGFMF010011680">
    <property type="protein sequence ID" value="KAG8516406.1"/>
    <property type="molecule type" value="Genomic_DNA"/>
</dbReference>
<comment type="caution">
    <text evidence="7">The sequence shown here is derived from an EMBL/GenBank/DDBJ whole genome shotgun (WGS) entry which is preliminary data.</text>
</comment>
<feature type="region of interest" description="Disordered" evidence="5">
    <location>
        <begin position="1"/>
        <end position="166"/>
    </location>
</feature>
<dbReference type="InterPro" id="IPR023393">
    <property type="entry name" value="START-like_dom_sf"/>
</dbReference>
<dbReference type="InterPro" id="IPR002913">
    <property type="entry name" value="START_lipid-bd_dom"/>
</dbReference>
<evidence type="ECO:0000256" key="3">
    <source>
        <dbReference type="ARBA" id="ARBA00023121"/>
    </source>
</evidence>
<evidence type="ECO:0000256" key="2">
    <source>
        <dbReference type="ARBA" id="ARBA00023055"/>
    </source>
</evidence>
<dbReference type="OrthoDB" id="196858at2759"/>
<dbReference type="Pfam" id="PF01852">
    <property type="entry name" value="START"/>
    <property type="match status" value="1"/>
</dbReference>
<keyword evidence="1" id="KW-0813">Transport</keyword>
<reference evidence="7" key="1">
    <citation type="journal article" date="2021" name="Evol. Appl.">
        <title>The genome of the Pyrenean desman and the effects of bottlenecks and inbreeding on the genomic landscape of an endangered species.</title>
        <authorList>
            <person name="Escoda L."/>
            <person name="Castresana J."/>
        </authorList>
    </citation>
    <scope>NUCLEOTIDE SEQUENCE</scope>
    <source>
        <strain evidence="7">IBE-C5619</strain>
    </source>
</reference>
<name>A0A8J6ABN8_GALPY</name>
<dbReference type="GO" id="GO:0070508">
    <property type="term" value="P:cholesterol import"/>
    <property type="evidence" value="ECO:0007669"/>
    <property type="project" value="TreeGrafter"/>
</dbReference>
<dbReference type="PANTHER" id="PTHR46374:SF3">
    <property type="entry name" value="STAR-RELATED LIPID TRANSFER PROTEIN 5"/>
    <property type="match status" value="1"/>
</dbReference>
<dbReference type="PROSITE" id="PS50848">
    <property type="entry name" value="START"/>
    <property type="match status" value="1"/>
</dbReference>
<dbReference type="GO" id="GO:0120020">
    <property type="term" value="F:cholesterol transfer activity"/>
    <property type="evidence" value="ECO:0007669"/>
    <property type="project" value="TreeGrafter"/>
</dbReference>
<proteinExistence type="predicted"/>
<dbReference type="AlphaFoldDB" id="A0A8J6ABN8"/>
<comment type="function">
    <text evidence="4">May be involved in the intracellular transport of sterols or other lipids. May bind cholesterol or other sterols.</text>
</comment>
<sequence length="407" mass="42794">AALGAPSPARHSPEAVLAARRPSGQQPAARAEQAVQPRLPGAPPTAAANRNAPSCRESTMAQRPAQRSPRPEQRRPARASRRGTSGTSRPGRRGPCARGCRDRARVLPAEPGRRLADPGRGGPGRAGGGSGRAGGAGRGRFGAGRRGGLSVLSSGEAPAARSTARPLAMDPALAVQLSEEVARKVLQYRRDGSGWKTCRESVSGARAGPAGLSARLRAPRAAPLGLANGVSVSWRPSVEFPGSLYRGEGVIDGPPEKVWECLRPAAGGLREQWDDNVSSFEVVQTISDTLCVSRTATPWAAMKVISPRDFVDLVLVKTYEDGTISSNATNVEHPSCPPRPGFVRGLNHPCGCLCEPVPGRPGQTHLVAFFQTELGGYLPRRAVDAFFPRSMAGFYANLRAAVRGLQG</sequence>
<dbReference type="Proteomes" id="UP000700334">
    <property type="component" value="Unassembled WGS sequence"/>
</dbReference>
<dbReference type="PANTHER" id="PTHR46374">
    <property type="entry name" value="PROTEIN CBG07384"/>
    <property type="match status" value="1"/>
</dbReference>
<feature type="domain" description="START" evidence="6">
    <location>
        <begin position="191"/>
        <end position="407"/>
    </location>
</feature>
<dbReference type="GO" id="GO:0015485">
    <property type="term" value="F:cholesterol binding"/>
    <property type="evidence" value="ECO:0007669"/>
    <property type="project" value="TreeGrafter"/>
</dbReference>
<feature type="compositionally biased region" description="Gly residues" evidence="5">
    <location>
        <begin position="119"/>
        <end position="147"/>
    </location>
</feature>
<keyword evidence="2" id="KW-0445">Lipid transport</keyword>
<evidence type="ECO:0000259" key="6">
    <source>
        <dbReference type="PROSITE" id="PS50848"/>
    </source>
</evidence>
<feature type="compositionally biased region" description="Low complexity" evidence="5">
    <location>
        <begin position="44"/>
        <end position="53"/>
    </location>
</feature>
<keyword evidence="3" id="KW-0446">Lipid-binding</keyword>
<feature type="non-terminal residue" evidence="7">
    <location>
        <position position="1"/>
    </location>
</feature>
<evidence type="ECO:0000313" key="7">
    <source>
        <dbReference type="EMBL" id="KAG8516406.1"/>
    </source>
</evidence>
<gene>
    <name evidence="7" type="ORF">J0S82_016140</name>
</gene>
<evidence type="ECO:0000256" key="1">
    <source>
        <dbReference type="ARBA" id="ARBA00022448"/>
    </source>
</evidence>
<keyword evidence="8" id="KW-1185">Reference proteome</keyword>
<dbReference type="InterPro" id="IPR043556">
    <property type="entry name" value="StARD5/6"/>
</dbReference>
<evidence type="ECO:0000256" key="4">
    <source>
        <dbReference type="ARBA" id="ARBA00024750"/>
    </source>
</evidence>
<dbReference type="Gene3D" id="3.30.530.20">
    <property type="match status" value="1"/>
</dbReference>
<feature type="compositionally biased region" description="Low complexity" evidence="5">
    <location>
        <begin position="82"/>
        <end position="98"/>
    </location>
</feature>
<accession>A0A8J6ABN8</accession>
<protein>
    <submittedName>
        <fullName evidence="7">StAR-related lipid transfer protein 5</fullName>
    </submittedName>
</protein>
<dbReference type="SMART" id="SM00234">
    <property type="entry name" value="START"/>
    <property type="match status" value="1"/>
</dbReference>
<feature type="compositionally biased region" description="Basic and acidic residues" evidence="5">
    <location>
        <begin position="99"/>
        <end position="117"/>
    </location>
</feature>
<organism evidence="7 8">
    <name type="scientific">Galemys pyrenaicus</name>
    <name type="common">Iberian desman</name>
    <name type="synonym">Pyrenean desman</name>
    <dbReference type="NCBI Taxonomy" id="202257"/>
    <lineage>
        <taxon>Eukaryota</taxon>
        <taxon>Metazoa</taxon>
        <taxon>Chordata</taxon>
        <taxon>Craniata</taxon>
        <taxon>Vertebrata</taxon>
        <taxon>Euteleostomi</taxon>
        <taxon>Mammalia</taxon>
        <taxon>Eutheria</taxon>
        <taxon>Laurasiatheria</taxon>
        <taxon>Eulipotyphla</taxon>
        <taxon>Talpidae</taxon>
        <taxon>Galemys</taxon>
    </lineage>
</organism>